<dbReference type="InterPro" id="IPR042557">
    <property type="entry name" value="SCO4226"/>
</dbReference>
<dbReference type="Proteomes" id="UP001236663">
    <property type="component" value="Unassembled WGS sequence"/>
</dbReference>
<evidence type="ECO:0000259" key="4">
    <source>
        <dbReference type="PROSITE" id="PS01124"/>
    </source>
</evidence>
<dbReference type="SUPFAM" id="SSF46689">
    <property type="entry name" value="Homeodomain-like"/>
    <property type="match status" value="1"/>
</dbReference>
<dbReference type="SMART" id="SM00342">
    <property type="entry name" value="HTH_ARAC"/>
    <property type="match status" value="1"/>
</dbReference>
<keyword evidence="3" id="KW-0804">Transcription</keyword>
<reference evidence="6" key="1">
    <citation type="journal article" date="2019" name="Int. J. Syst. Evol. Microbiol.">
        <title>The Global Catalogue of Microorganisms (GCM) 10K type strain sequencing project: providing services to taxonomists for standard genome sequencing and annotation.</title>
        <authorList>
            <consortium name="The Broad Institute Genomics Platform"/>
            <consortium name="The Broad Institute Genome Sequencing Center for Infectious Disease"/>
            <person name="Wu L."/>
            <person name="Ma J."/>
        </authorList>
    </citation>
    <scope>NUCLEOTIDE SEQUENCE [LARGE SCALE GENOMIC DNA]</scope>
    <source>
        <strain evidence="6">CECT 7706</strain>
    </source>
</reference>
<keyword evidence="2" id="KW-0238">DNA-binding</keyword>
<evidence type="ECO:0000256" key="1">
    <source>
        <dbReference type="ARBA" id="ARBA00023015"/>
    </source>
</evidence>
<dbReference type="InterPro" id="IPR029787">
    <property type="entry name" value="Nucleotide_cyclase"/>
</dbReference>
<accession>A0ABT8C6X4</accession>
<keyword evidence="1" id="KW-0805">Transcription regulation</keyword>
<dbReference type="RefSeq" id="WP_163384540.1">
    <property type="nucleotide sequence ID" value="NZ_JAUFQS010000007.1"/>
</dbReference>
<evidence type="ECO:0000256" key="2">
    <source>
        <dbReference type="ARBA" id="ARBA00023125"/>
    </source>
</evidence>
<dbReference type="Pfam" id="PF12833">
    <property type="entry name" value="HTH_18"/>
    <property type="match status" value="1"/>
</dbReference>
<sequence>MDRHDLSAGVTAENVARLHQEDLKIQDDFNCRGLTYWFDAERKTAFCLVEAPDAASVHRMHDYAHGQVPHAVIEVDAGLVESFLGRMEDPKAISGVELNPIDEPAYRFLLSAQIGFHRLETSQLKGLASSMKSFKSRIVESIHALHGTVVRQEGRHILASFKDAGRSVECGWAVAKTLAIQYPDLTLNLGLDGGIPVTESKSIFEDTVRSSKRLCESRQGFSVSPGVLELYDDYSSKSSHTTMGIVAVSASEIVFLHRLLDYLDLNFSCTELSIDNLAYGLGLSRSQLFRKTRGLMNCAPSILINSFRLEKSLEIFSRGSSVSETAYLCGFNSSSYFSKCFHKKYGVSPKDYILAMQE</sequence>
<dbReference type="InterPro" id="IPR018060">
    <property type="entry name" value="HTH_AraC"/>
</dbReference>
<comment type="caution">
    <text evidence="5">The sequence shown here is derived from an EMBL/GenBank/DDBJ whole genome shotgun (WGS) entry which is preliminary data.</text>
</comment>
<evidence type="ECO:0000313" key="6">
    <source>
        <dbReference type="Proteomes" id="UP001236663"/>
    </source>
</evidence>
<gene>
    <name evidence="5" type="ORF">QWZ15_09765</name>
</gene>
<name>A0ABT8C6X4_9BACT</name>
<feature type="domain" description="HTH araC/xylS-type" evidence="4">
    <location>
        <begin position="257"/>
        <end position="355"/>
    </location>
</feature>
<dbReference type="Gene3D" id="3.30.70.3090">
    <property type="entry name" value="ORF SCO4226, nickel-binding ferredoxin-like monomer"/>
    <property type="match status" value="1"/>
</dbReference>
<dbReference type="PRINTS" id="PR00032">
    <property type="entry name" value="HTHARAC"/>
</dbReference>
<dbReference type="Pfam" id="PF14026">
    <property type="entry name" value="SCO4226-like"/>
    <property type="match status" value="1"/>
</dbReference>
<organism evidence="5 6">
    <name type="scientific">Cyclobacterium jeungdonense</name>
    <dbReference type="NCBI Taxonomy" id="708087"/>
    <lineage>
        <taxon>Bacteria</taxon>
        <taxon>Pseudomonadati</taxon>
        <taxon>Bacteroidota</taxon>
        <taxon>Cytophagia</taxon>
        <taxon>Cytophagales</taxon>
        <taxon>Cyclobacteriaceae</taxon>
        <taxon>Cyclobacterium</taxon>
    </lineage>
</organism>
<dbReference type="InterPro" id="IPR009057">
    <property type="entry name" value="Homeodomain-like_sf"/>
</dbReference>
<dbReference type="PANTHER" id="PTHR43280:SF2">
    <property type="entry name" value="HTH-TYPE TRANSCRIPTIONAL REGULATOR EXSA"/>
    <property type="match status" value="1"/>
</dbReference>
<dbReference type="PANTHER" id="PTHR43280">
    <property type="entry name" value="ARAC-FAMILY TRANSCRIPTIONAL REGULATOR"/>
    <property type="match status" value="1"/>
</dbReference>
<evidence type="ECO:0000313" key="5">
    <source>
        <dbReference type="EMBL" id="MDN3688116.1"/>
    </source>
</evidence>
<dbReference type="Gene3D" id="1.10.10.60">
    <property type="entry name" value="Homeodomain-like"/>
    <property type="match status" value="1"/>
</dbReference>
<evidence type="ECO:0000256" key="3">
    <source>
        <dbReference type="ARBA" id="ARBA00023163"/>
    </source>
</evidence>
<dbReference type="InterPro" id="IPR025336">
    <property type="entry name" value="SCO4226-like"/>
</dbReference>
<proteinExistence type="predicted"/>
<keyword evidence="6" id="KW-1185">Reference proteome</keyword>
<dbReference type="InterPro" id="IPR020449">
    <property type="entry name" value="Tscrpt_reg_AraC-type_HTH"/>
</dbReference>
<dbReference type="Gene3D" id="3.30.70.1230">
    <property type="entry name" value="Nucleotide cyclase"/>
    <property type="match status" value="1"/>
</dbReference>
<protein>
    <submittedName>
        <fullName evidence="5">DUF4242 domain-containing protein</fullName>
    </submittedName>
</protein>
<dbReference type="PROSITE" id="PS01124">
    <property type="entry name" value="HTH_ARAC_FAMILY_2"/>
    <property type="match status" value="1"/>
</dbReference>
<dbReference type="EMBL" id="JAUFQS010000007">
    <property type="protein sequence ID" value="MDN3688116.1"/>
    <property type="molecule type" value="Genomic_DNA"/>
</dbReference>